<comment type="cofactor">
    <cofactor evidence="1">
        <name>Zn(2+)</name>
        <dbReference type="ChEBI" id="CHEBI:29105"/>
    </cofactor>
</comment>
<evidence type="ECO:0000256" key="1">
    <source>
        <dbReference type="ARBA" id="ARBA00001947"/>
    </source>
</evidence>
<dbReference type="SUPFAM" id="SSF53187">
    <property type="entry name" value="Zn-dependent exopeptidases"/>
    <property type="match status" value="1"/>
</dbReference>
<evidence type="ECO:0000256" key="8">
    <source>
        <dbReference type="ARBA" id="ARBA00023049"/>
    </source>
</evidence>
<dbReference type="Gene3D" id="3.30.70.360">
    <property type="match status" value="2"/>
</dbReference>
<dbReference type="RefSeq" id="WP_090042347.1">
    <property type="nucleotide sequence ID" value="NZ_FOKI01000026.1"/>
</dbReference>
<protein>
    <submittedName>
        <fullName evidence="10">Succinyl-diaminopimelate desuccinylase</fullName>
    </submittedName>
</protein>
<dbReference type="CDD" id="cd03888">
    <property type="entry name" value="M20_PepV"/>
    <property type="match status" value="1"/>
</dbReference>
<dbReference type="GO" id="GO:0008237">
    <property type="term" value="F:metallopeptidase activity"/>
    <property type="evidence" value="ECO:0007669"/>
    <property type="project" value="UniProtKB-KW"/>
</dbReference>
<evidence type="ECO:0000256" key="2">
    <source>
        <dbReference type="ARBA" id="ARBA00006247"/>
    </source>
</evidence>
<dbReference type="Proteomes" id="UP000198619">
    <property type="component" value="Unassembled WGS sequence"/>
</dbReference>
<dbReference type="InterPro" id="IPR036264">
    <property type="entry name" value="Bact_exopeptidase_dim_dom"/>
</dbReference>
<evidence type="ECO:0000313" key="11">
    <source>
        <dbReference type="Proteomes" id="UP000198619"/>
    </source>
</evidence>
<gene>
    <name evidence="10" type="ORF">SAMN04488528_102639</name>
</gene>
<accession>A0A1I1A025</accession>
<dbReference type="GO" id="GO:0016805">
    <property type="term" value="F:dipeptidase activity"/>
    <property type="evidence" value="ECO:0007669"/>
    <property type="project" value="UniProtKB-KW"/>
</dbReference>
<dbReference type="AlphaFoldDB" id="A0A1I1A025"/>
<comment type="similarity">
    <text evidence="2">Belongs to the peptidase M20A family.</text>
</comment>
<dbReference type="EMBL" id="FOKI01000026">
    <property type="protein sequence ID" value="SFB29918.1"/>
    <property type="molecule type" value="Genomic_DNA"/>
</dbReference>
<proteinExistence type="inferred from homology"/>
<keyword evidence="7" id="KW-0224">Dipeptidase</keyword>
<dbReference type="SUPFAM" id="SSF55031">
    <property type="entry name" value="Bacterial exopeptidase dimerisation domain"/>
    <property type="match status" value="1"/>
</dbReference>
<evidence type="ECO:0000256" key="5">
    <source>
        <dbReference type="ARBA" id="ARBA00022801"/>
    </source>
</evidence>
<dbReference type="InterPro" id="IPR050072">
    <property type="entry name" value="Peptidase_M20A"/>
</dbReference>
<dbReference type="Pfam" id="PF01546">
    <property type="entry name" value="Peptidase_M20"/>
    <property type="match status" value="1"/>
</dbReference>
<evidence type="ECO:0000256" key="4">
    <source>
        <dbReference type="ARBA" id="ARBA00022723"/>
    </source>
</evidence>
<keyword evidence="4" id="KW-0479">Metal-binding</keyword>
<dbReference type="NCBIfam" id="NF005591">
    <property type="entry name" value="PRK07318.1"/>
    <property type="match status" value="1"/>
</dbReference>
<name>A0A1I1A025_9CLOT</name>
<sequence length="458" mass="50656">MLTKKIEELREEIIGSTQEILKIKSVEGEPKENMPCGEEINKALLYALKLSEDLGFKTKNLDGYVGYAEYGEGEDYIAVLGHLDLVPEGEGWMYDPYAAEIHDGKLYGRGTADDKGPIIAALYGLKAIKDLGLKMSRRVRIIFGTSEETGGPDIEYYLKHEKPPVLGFTPDAEYPIIFAEKGIVRFTLDKKLNANSNIKVKYVKAGDRVNIVPDYCEALIEGMEFSAVEEKLNSFKTAETKVEIEKVDEGIKVKGFGTSAHGSTPEIGHNAIMELVKFLNYLNVGGDMGELFSFLDKSIGLEVNGESFGVGFEDKPSGKLSFNVGIINITETEAKVRVDIRYPVTLDKNDVISNLEKKAKEIDGTVGDIQQQDPLYFSKDHELIVKLQKVYTEQTGKEATLLAIGGGTYAKEMPNIVAFGPTFPGEPDVIHQPNEFIKVEDLILNAKIYGNAIYELAK</sequence>
<dbReference type="PANTHER" id="PTHR43808">
    <property type="entry name" value="ACETYLORNITHINE DEACETYLASE"/>
    <property type="match status" value="1"/>
</dbReference>
<dbReference type="OrthoDB" id="9761532at2"/>
<dbReference type="GO" id="GO:0006526">
    <property type="term" value="P:L-arginine biosynthetic process"/>
    <property type="evidence" value="ECO:0007669"/>
    <property type="project" value="TreeGrafter"/>
</dbReference>
<dbReference type="InterPro" id="IPR010964">
    <property type="entry name" value="M20A_pepV-rel"/>
</dbReference>
<dbReference type="InterPro" id="IPR011650">
    <property type="entry name" value="Peptidase_M20_dimer"/>
</dbReference>
<keyword evidence="8" id="KW-0482">Metalloprotease</keyword>
<organism evidence="10 11">
    <name type="scientific">Clostridium frigidicarnis</name>
    <dbReference type="NCBI Taxonomy" id="84698"/>
    <lineage>
        <taxon>Bacteria</taxon>
        <taxon>Bacillati</taxon>
        <taxon>Bacillota</taxon>
        <taxon>Clostridia</taxon>
        <taxon>Eubacteriales</taxon>
        <taxon>Clostridiaceae</taxon>
        <taxon>Clostridium</taxon>
    </lineage>
</organism>
<keyword evidence="11" id="KW-1185">Reference proteome</keyword>
<dbReference type="Pfam" id="PF07687">
    <property type="entry name" value="M20_dimer"/>
    <property type="match status" value="1"/>
</dbReference>
<dbReference type="Gene3D" id="3.40.630.10">
    <property type="entry name" value="Zn peptidases"/>
    <property type="match status" value="1"/>
</dbReference>
<dbReference type="NCBIfam" id="TIGR01887">
    <property type="entry name" value="dipeptidaselike"/>
    <property type="match status" value="1"/>
</dbReference>
<dbReference type="InterPro" id="IPR002933">
    <property type="entry name" value="Peptidase_M20"/>
</dbReference>
<evidence type="ECO:0000256" key="7">
    <source>
        <dbReference type="ARBA" id="ARBA00022997"/>
    </source>
</evidence>
<evidence type="ECO:0000313" key="10">
    <source>
        <dbReference type="EMBL" id="SFB29918.1"/>
    </source>
</evidence>
<evidence type="ECO:0000259" key="9">
    <source>
        <dbReference type="Pfam" id="PF07687"/>
    </source>
</evidence>
<dbReference type="GO" id="GO:0008777">
    <property type="term" value="F:acetylornithine deacetylase activity"/>
    <property type="evidence" value="ECO:0007669"/>
    <property type="project" value="TreeGrafter"/>
</dbReference>
<keyword evidence="6" id="KW-0862">Zinc</keyword>
<evidence type="ECO:0000256" key="6">
    <source>
        <dbReference type="ARBA" id="ARBA00022833"/>
    </source>
</evidence>
<feature type="domain" description="Peptidase M20 dimerisation" evidence="9">
    <location>
        <begin position="251"/>
        <end position="362"/>
    </location>
</feature>
<dbReference type="STRING" id="84698.SAMN04488528_102639"/>
<keyword evidence="5" id="KW-0378">Hydrolase</keyword>
<dbReference type="GO" id="GO:0008270">
    <property type="term" value="F:zinc ion binding"/>
    <property type="evidence" value="ECO:0007669"/>
    <property type="project" value="InterPro"/>
</dbReference>
<dbReference type="GO" id="GO:0006508">
    <property type="term" value="P:proteolysis"/>
    <property type="evidence" value="ECO:0007669"/>
    <property type="project" value="UniProtKB-KW"/>
</dbReference>
<dbReference type="PANTHER" id="PTHR43808:SF31">
    <property type="entry name" value="N-ACETYL-L-CITRULLINE DEACETYLASE"/>
    <property type="match status" value="1"/>
</dbReference>
<evidence type="ECO:0000256" key="3">
    <source>
        <dbReference type="ARBA" id="ARBA00022670"/>
    </source>
</evidence>
<keyword evidence="3" id="KW-0645">Protease</keyword>
<reference evidence="10 11" key="1">
    <citation type="submission" date="2016-10" db="EMBL/GenBank/DDBJ databases">
        <authorList>
            <person name="de Groot N.N."/>
        </authorList>
    </citation>
    <scope>NUCLEOTIDE SEQUENCE [LARGE SCALE GENOMIC DNA]</scope>
    <source>
        <strain evidence="10 11">DSM 12271</strain>
    </source>
</reference>